<evidence type="ECO:0000313" key="3">
    <source>
        <dbReference type="Proteomes" id="UP000660262"/>
    </source>
</evidence>
<dbReference type="PANTHER" id="PTHR38643:SF1">
    <property type="entry name" value="PURINE NUCLEOSIDE PERMEASE C285.05-RELATED"/>
    <property type="match status" value="1"/>
</dbReference>
<dbReference type="GO" id="GO:0003824">
    <property type="term" value="F:catalytic activity"/>
    <property type="evidence" value="ECO:0007669"/>
    <property type="project" value="InterPro"/>
</dbReference>
<evidence type="ECO:0000313" key="2">
    <source>
        <dbReference type="EMBL" id="GHP12043.1"/>
    </source>
</evidence>
<gene>
    <name evidence="2" type="ORF">PPROV_001077000</name>
</gene>
<protein>
    <recommendedName>
        <fullName evidence="4">Purine nucleoside permease</fullName>
    </recommendedName>
</protein>
<feature type="transmembrane region" description="Helical" evidence="1">
    <location>
        <begin position="39"/>
        <end position="62"/>
    </location>
</feature>
<dbReference type="InterPro" id="IPR009486">
    <property type="entry name" value="Pur_nuclsid_perm"/>
</dbReference>
<dbReference type="PANTHER" id="PTHR38643">
    <property type="entry name" value="PURINE NUCLEOSIDE PERMEASE C285.05-RELATED"/>
    <property type="match status" value="1"/>
</dbReference>
<keyword evidence="3" id="KW-1185">Reference proteome</keyword>
<organism evidence="2 3">
    <name type="scientific">Pycnococcus provasolii</name>
    <dbReference type="NCBI Taxonomy" id="41880"/>
    <lineage>
        <taxon>Eukaryota</taxon>
        <taxon>Viridiplantae</taxon>
        <taxon>Chlorophyta</taxon>
        <taxon>Pseudoscourfieldiophyceae</taxon>
        <taxon>Pseudoscourfieldiales</taxon>
        <taxon>Pycnococcaceae</taxon>
        <taxon>Pycnococcus</taxon>
    </lineage>
</organism>
<keyword evidence="1" id="KW-1133">Transmembrane helix</keyword>
<accession>A0A830HZ23</accession>
<dbReference type="Proteomes" id="UP000660262">
    <property type="component" value="Unassembled WGS sequence"/>
</dbReference>
<dbReference type="AlphaFoldDB" id="A0A830HZ23"/>
<keyword evidence="1" id="KW-0472">Membrane</keyword>
<dbReference type="GO" id="GO:0005783">
    <property type="term" value="C:endoplasmic reticulum"/>
    <property type="evidence" value="ECO:0007669"/>
    <property type="project" value="TreeGrafter"/>
</dbReference>
<comment type="caution">
    <text evidence="2">The sequence shown here is derived from an EMBL/GenBank/DDBJ whole genome shotgun (WGS) entry which is preliminary data.</text>
</comment>
<dbReference type="EMBL" id="BNJQ01000038">
    <property type="protein sequence ID" value="GHP12043.1"/>
    <property type="molecule type" value="Genomic_DNA"/>
</dbReference>
<dbReference type="InterPro" id="IPR035994">
    <property type="entry name" value="Nucleoside_phosphorylase_sf"/>
</dbReference>
<name>A0A830HZ23_9CHLO</name>
<reference evidence="2" key="1">
    <citation type="submission" date="2020-10" db="EMBL/GenBank/DDBJ databases">
        <title>Unveiling of a novel bifunctional photoreceptor, Dualchrome1, isolated from a cosmopolitan green alga.</title>
        <authorList>
            <person name="Suzuki S."/>
            <person name="Kawachi M."/>
        </authorList>
    </citation>
    <scope>NUCLEOTIDE SEQUENCE</scope>
    <source>
        <strain evidence="2">NIES 2893</strain>
    </source>
</reference>
<dbReference type="SUPFAM" id="SSF53167">
    <property type="entry name" value="Purine and uridine phosphorylases"/>
    <property type="match status" value="1"/>
</dbReference>
<dbReference type="Pfam" id="PF06516">
    <property type="entry name" value="NUP"/>
    <property type="match status" value="2"/>
</dbReference>
<keyword evidence="1" id="KW-0812">Transmembrane</keyword>
<dbReference type="GO" id="GO:0055085">
    <property type="term" value="P:transmembrane transport"/>
    <property type="evidence" value="ECO:0007669"/>
    <property type="project" value="InterPro"/>
</dbReference>
<proteinExistence type="predicted"/>
<dbReference type="GO" id="GO:0009116">
    <property type="term" value="P:nucleoside metabolic process"/>
    <property type="evidence" value="ECO:0007669"/>
    <property type="project" value="InterPro"/>
</dbReference>
<evidence type="ECO:0000256" key="1">
    <source>
        <dbReference type="SAM" id="Phobius"/>
    </source>
</evidence>
<evidence type="ECO:0008006" key="4">
    <source>
        <dbReference type="Google" id="ProtNLM"/>
    </source>
</evidence>
<dbReference type="Gene3D" id="3.40.50.1580">
    <property type="entry name" value="Nucleoside phosphorylase domain"/>
    <property type="match status" value="1"/>
</dbReference>
<sequence>MAMETEWRDLALGDDALDDVSTWQAHRASRRSCARLYNWAYALTAFTCASALCLGIGVGVLVERRHKTQGSHDIKGTKFALRAVVVTFWEAGGEMDPWIDSLKLAEVMPFQGDPMWRLRVNRGKRVAAMCTGVGAVRAASAVTTLLHDERWDVTESIWFLAGVAGVDPKAGSLGSAFFARYVIGGDITRYVDPRHSSNQTYRLNLSLVDKALRAATSAGALPDSAQKRNMRAPYSAYPKAVEAPAIHVGDELATMSFWVGEHAAEWARSWVAKWTDGDLEAGARNQLCRSPVESAVVLRTASDYVFPGANMTIDEFVHGVNPVGVKAAIDAIRIAGVAALNALL</sequence>
<dbReference type="OrthoDB" id="2331083at2759"/>